<dbReference type="RefSeq" id="WP_023989551.1">
    <property type="nucleotide sequence ID" value="NZ_JAVDUG010000001.1"/>
</dbReference>
<accession>A0ABU1QBE4</accession>
<reference evidence="1 2" key="1">
    <citation type="submission" date="2023-07" db="EMBL/GenBank/DDBJ databases">
        <title>Sorghum-associated microbial communities from plants grown in Nebraska, USA.</title>
        <authorList>
            <person name="Schachtman D."/>
        </authorList>
    </citation>
    <scope>NUCLEOTIDE SEQUENCE [LARGE SCALE GENOMIC DNA]</scope>
    <source>
        <strain evidence="1 2">BE143</strain>
    </source>
</reference>
<organism evidence="1 2">
    <name type="scientific">Paenibacillus peoriae</name>
    <dbReference type="NCBI Taxonomy" id="59893"/>
    <lineage>
        <taxon>Bacteria</taxon>
        <taxon>Bacillati</taxon>
        <taxon>Bacillota</taxon>
        <taxon>Bacilli</taxon>
        <taxon>Bacillales</taxon>
        <taxon>Paenibacillaceae</taxon>
        <taxon>Paenibacillus</taxon>
    </lineage>
</organism>
<protein>
    <submittedName>
        <fullName evidence="1">Uncharacterized protein</fullName>
    </submittedName>
</protein>
<gene>
    <name evidence="1" type="ORF">J2W98_001201</name>
</gene>
<evidence type="ECO:0000313" key="2">
    <source>
        <dbReference type="Proteomes" id="UP001266807"/>
    </source>
</evidence>
<dbReference type="EMBL" id="JAVDUG010000001">
    <property type="protein sequence ID" value="MDR6776954.1"/>
    <property type="molecule type" value="Genomic_DNA"/>
</dbReference>
<evidence type="ECO:0000313" key="1">
    <source>
        <dbReference type="EMBL" id="MDR6776954.1"/>
    </source>
</evidence>
<proteinExistence type="predicted"/>
<sequence length="60" mass="7222">MNNVKRIPGFPLAIWSALICVEEISMLRIKYWRLLQKDIRQIVTEQFSEYRHGWAPAYIQ</sequence>
<dbReference type="Proteomes" id="UP001266807">
    <property type="component" value="Unassembled WGS sequence"/>
</dbReference>
<comment type="caution">
    <text evidence="1">The sequence shown here is derived from an EMBL/GenBank/DDBJ whole genome shotgun (WGS) entry which is preliminary data.</text>
</comment>
<name>A0ABU1QBE4_9BACL</name>
<keyword evidence="2" id="KW-1185">Reference proteome</keyword>